<dbReference type="Proteomes" id="UP000548476">
    <property type="component" value="Unassembled WGS sequence"/>
</dbReference>
<name>A0A841FVT0_9ACTN</name>
<evidence type="ECO:0000313" key="2">
    <source>
        <dbReference type="Proteomes" id="UP000548476"/>
    </source>
</evidence>
<sequence length="333" mass="35966">MPMIADRALNRTRLARSLLLERHRLNLPDALERLTALPAATPHELHLGLWSRLTAYRPTETSRLLADGAVVRIGLTDAHEQILSAADCAWLRHTVAPGRERRMRAAMPRDIAGLDPRELAATARALLDRDGPLTPTALGEALAAHGAQVGWGERAPERLARAAGCLTGLVAVPPREPWSVVADPVYMTMETWLGRRAGAAEPERLVRRRLAAAGPSTIGELQMWSGLTRLAEVVDRMGLTVYTDVAGETLFDLPGAEIADPETPAPVRFLPHTVLVDGFPTATWAFRETPESATMTVEASRKLTAEESRAVAAEAAGVLTLFAPGRAHVVESP</sequence>
<dbReference type="PANTHER" id="PTHR38479:SF2">
    <property type="entry name" value="WINGED HELIX DNA-BINDING DOMAIN-CONTAINING PROTEIN"/>
    <property type="match status" value="1"/>
</dbReference>
<dbReference type="InterPro" id="IPR009351">
    <property type="entry name" value="AlkZ-like"/>
</dbReference>
<comment type="caution">
    <text evidence="1">The sequence shown here is derived from an EMBL/GenBank/DDBJ whole genome shotgun (WGS) entry which is preliminary data.</text>
</comment>
<proteinExistence type="predicted"/>
<dbReference type="AlphaFoldDB" id="A0A841FVT0"/>
<protein>
    <recommendedName>
        <fullName evidence="3">Winged helix DNA-binding domain-containing protein</fullName>
    </recommendedName>
</protein>
<dbReference type="Pfam" id="PF06224">
    <property type="entry name" value="AlkZ-like"/>
    <property type="match status" value="1"/>
</dbReference>
<dbReference type="PANTHER" id="PTHR38479">
    <property type="entry name" value="LMO0824 PROTEIN"/>
    <property type="match status" value="1"/>
</dbReference>
<gene>
    <name evidence="1" type="ORF">HNR73_007793</name>
</gene>
<accession>A0A841FVT0</accession>
<dbReference type="EMBL" id="JACHGT010000027">
    <property type="protein sequence ID" value="MBB6039894.1"/>
    <property type="molecule type" value="Genomic_DNA"/>
</dbReference>
<reference evidence="1 2" key="1">
    <citation type="submission" date="2020-08" db="EMBL/GenBank/DDBJ databases">
        <title>Genomic Encyclopedia of Type Strains, Phase IV (KMG-IV): sequencing the most valuable type-strain genomes for metagenomic binning, comparative biology and taxonomic classification.</title>
        <authorList>
            <person name="Goeker M."/>
        </authorList>
    </citation>
    <scope>NUCLEOTIDE SEQUENCE [LARGE SCALE GENOMIC DNA]</scope>
    <source>
        <strain evidence="1 2">YIM 65646</strain>
    </source>
</reference>
<evidence type="ECO:0000313" key="1">
    <source>
        <dbReference type="EMBL" id="MBB6039894.1"/>
    </source>
</evidence>
<keyword evidence="2" id="KW-1185">Reference proteome</keyword>
<organism evidence="1 2">
    <name type="scientific">Phytomonospora endophytica</name>
    <dbReference type="NCBI Taxonomy" id="714109"/>
    <lineage>
        <taxon>Bacteria</taxon>
        <taxon>Bacillati</taxon>
        <taxon>Actinomycetota</taxon>
        <taxon>Actinomycetes</taxon>
        <taxon>Micromonosporales</taxon>
        <taxon>Micromonosporaceae</taxon>
        <taxon>Phytomonospora</taxon>
    </lineage>
</organism>
<evidence type="ECO:0008006" key="3">
    <source>
        <dbReference type="Google" id="ProtNLM"/>
    </source>
</evidence>